<reference evidence="21" key="3">
    <citation type="journal article" date="2014" name="Nature">
        <title>Elephant shark genome provides unique insights into gnathostome evolution.</title>
        <authorList>
            <consortium name="International Elephant Shark Genome Sequencing Consortium"/>
            <person name="Venkatesh B."/>
            <person name="Lee A.P."/>
            <person name="Ravi V."/>
            <person name="Maurya A.K."/>
            <person name="Lian M.M."/>
            <person name="Swann J.B."/>
            <person name="Ohta Y."/>
            <person name="Flajnik M.F."/>
            <person name="Sutoh Y."/>
            <person name="Kasahara M."/>
            <person name="Hoon S."/>
            <person name="Gangu V."/>
            <person name="Roy S.W."/>
            <person name="Irimia M."/>
            <person name="Korzh V."/>
            <person name="Kondrychyn I."/>
            <person name="Lim Z.W."/>
            <person name="Tay B.H."/>
            <person name="Tohari S."/>
            <person name="Kong K.W."/>
            <person name="Ho S."/>
            <person name="Lorente-Galdos B."/>
            <person name="Quilez J."/>
            <person name="Marques-Bonet T."/>
            <person name="Raney B.J."/>
            <person name="Ingham P.W."/>
            <person name="Tay A."/>
            <person name="Hillier L.W."/>
            <person name="Minx P."/>
            <person name="Boehm T."/>
            <person name="Wilson R.K."/>
            <person name="Brenner S."/>
            <person name="Warren W.C."/>
        </authorList>
    </citation>
    <scope>NUCLEOTIDE SEQUENCE [LARGE SCALE GENOMIC DNA]</scope>
</reference>
<keyword evidence="12" id="KW-0449">Lipoprotein</keyword>
<comment type="catalytic activity">
    <reaction evidence="14">
        <text>O-phospho-L-tyrosyl-[protein] + H2O = L-tyrosyl-[protein] + phosphate</text>
        <dbReference type="Rhea" id="RHEA:10684"/>
        <dbReference type="Rhea" id="RHEA-COMP:10136"/>
        <dbReference type="Rhea" id="RHEA-COMP:20101"/>
        <dbReference type="ChEBI" id="CHEBI:15377"/>
        <dbReference type="ChEBI" id="CHEBI:43474"/>
        <dbReference type="ChEBI" id="CHEBI:46858"/>
        <dbReference type="ChEBI" id="CHEBI:61978"/>
        <dbReference type="EC" id="3.1.3.48"/>
    </reaction>
</comment>
<evidence type="ECO:0000256" key="13">
    <source>
        <dbReference type="ARBA" id="ARBA00023289"/>
    </source>
</evidence>
<evidence type="ECO:0000256" key="6">
    <source>
        <dbReference type="ARBA" id="ARBA00022481"/>
    </source>
</evidence>
<evidence type="ECO:0000256" key="17">
    <source>
        <dbReference type="ARBA" id="ARBA00069015"/>
    </source>
</evidence>
<accession>A0A4W3HI18</accession>
<dbReference type="Gene3D" id="3.90.190.10">
    <property type="entry name" value="Protein tyrosine phosphatase superfamily"/>
    <property type="match status" value="1"/>
</dbReference>
<dbReference type="Proteomes" id="UP000314986">
    <property type="component" value="Unassembled WGS sequence"/>
</dbReference>
<dbReference type="GO" id="GO:0043542">
    <property type="term" value="P:endothelial cell migration"/>
    <property type="evidence" value="ECO:0007669"/>
    <property type="project" value="UniProtKB-ARBA"/>
</dbReference>
<dbReference type="GeneTree" id="ENSGT00940000159581"/>
<evidence type="ECO:0000313" key="20">
    <source>
        <dbReference type="Ensembl" id="ENSCMIP00000009224.1"/>
    </source>
</evidence>
<reference evidence="20" key="4">
    <citation type="submission" date="2025-08" db="UniProtKB">
        <authorList>
            <consortium name="Ensembl"/>
        </authorList>
    </citation>
    <scope>IDENTIFICATION</scope>
</reference>
<keyword evidence="7" id="KW-0967">Endosome</keyword>
<reference evidence="21" key="1">
    <citation type="journal article" date="2006" name="Science">
        <title>Ancient noncoding elements conserved in the human genome.</title>
        <authorList>
            <person name="Venkatesh B."/>
            <person name="Kirkness E.F."/>
            <person name="Loh Y.H."/>
            <person name="Halpern A.L."/>
            <person name="Lee A.P."/>
            <person name="Johnson J."/>
            <person name="Dandona N."/>
            <person name="Viswanathan L.D."/>
            <person name="Tay A."/>
            <person name="Venter J.C."/>
            <person name="Strausberg R.L."/>
            <person name="Brenner S."/>
        </authorList>
    </citation>
    <scope>NUCLEOTIDE SEQUENCE [LARGE SCALE GENOMIC DNA]</scope>
</reference>
<evidence type="ECO:0000256" key="2">
    <source>
        <dbReference type="ARBA" id="ARBA00004412"/>
    </source>
</evidence>
<organism evidence="20 21">
    <name type="scientific">Callorhinchus milii</name>
    <name type="common">Ghost shark</name>
    <dbReference type="NCBI Taxonomy" id="7868"/>
    <lineage>
        <taxon>Eukaryota</taxon>
        <taxon>Metazoa</taxon>
        <taxon>Chordata</taxon>
        <taxon>Craniata</taxon>
        <taxon>Vertebrata</taxon>
        <taxon>Chondrichthyes</taxon>
        <taxon>Holocephali</taxon>
        <taxon>Chimaeriformes</taxon>
        <taxon>Callorhinchidae</taxon>
        <taxon>Callorhinchus</taxon>
    </lineage>
</organism>
<evidence type="ECO:0000256" key="1">
    <source>
        <dbReference type="ARBA" id="ARBA00004236"/>
    </source>
</evidence>
<name>A0A4W3HI18_CALMI</name>
<evidence type="ECO:0000256" key="12">
    <source>
        <dbReference type="ARBA" id="ARBA00023288"/>
    </source>
</evidence>
<dbReference type="EC" id="3.1.3.48" evidence="4"/>
<dbReference type="FunFam" id="3.90.190.10:FF:000105">
    <property type="entry name" value="Protein tyrosine phosphatase type IVA 3"/>
    <property type="match status" value="1"/>
</dbReference>
<keyword evidence="21" id="KW-1185">Reference proteome</keyword>
<keyword evidence="5" id="KW-1003">Cell membrane</keyword>
<keyword evidence="13" id="KW-0636">Prenylation</keyword>
<keyword evidence="19" id="KW-1133">Transmembrane helix</keyword>
<evidence type="ECO:0000256" key="5">
    <source>
        <dbReference type="ARBA" id="ARBA00022475"/>
    </source>
</evidence>
<evidence type="ECO:0000256" key="9">
    <source>
        <dbReference type="ARBA" id="ARBA00022912"/>
    </source>
</evidence>
<evidence type="ECO:0000256" key="10">
    <source>
        <dbReference type="ARBA" id="ARBA00023136"/>
    </source>
</evidence>
<comment type="subunit">
    <text evidence="16">Interacts with tubulin.</text>
</comment>
<comment type="subcellular location">
    <subcellularLocation>
        <location evidence="1">Cell membrane</location>
    </subcellularLocation>
    <subcellularLocation>
        <location evidence="2">Early endosome</location>
    </subcellularLocation>
</comment>
<dbReference type="GO" id="GO:0005769">
    <property type="term" value="C:early endosome"/>
    <property type="evidence" value="ECO:0007669"/>
    <property type="project" value="UniProtKB-SubCell"/>
</dbReference>
<dbReference type="AlphaFoldDB" id="A0A4W3HI18"/>
<evidence type="ECO:0000256" key="7">
    <source>
        <dbReference type="ARBA" id="ARBA00022753"/>
    </source>
</evidence>
<reference evidence="21" key="2">
    <citation type="journal article" date="2007" name="PLoS Biol.">
        <title>Survey sequencing and comparative analysis of the elephant shark (Callorhinchus milii) genome.</title>
        <authorList>
            <person name="Venkatesh B."/>
            <person name="Kirkness E.F."/>
            <person name="Loh Y.H."/>
            <person name="Halpern A.L."/>
            <person name="Lee A.P."/>
            <person name="Johnson J."/>
            <person name="Dandona N."/>
            <person name="Viswanathan L.D."/>
            <person name="Tay A."/>
            <person name="Venter J.C."/>
            <person name="Strausberg R.L."/>
            <person name="Brenner S."/>
        </authorList>
    </citation>
    <scope>NUCLEOTIDE SEQUENCE [LARGE SCALE GENOMIC DNA]</scope>
</reference>
<dbReference type="InParanoid" id="A0A4W3HI18"/>
<evidence type="ECO:0000256" key="18">
    <source>
        <dbReference type="ARBA" id="ARBA00082375"/>
    </source>
</evidence>
<evidence type="ECO:0000256" key="19">
    <source>
        <dbReference type="SAM" id="Phobius"/>
    </source>
</evidence>
<dbReference type="GO" id="GO:0005886">
    <property type="term" value="C:plasma membrane"/>
    <property type="evidence" value="ECO:0007669"/>
    <property type="project" value="UniProtKB-SubCell"/>
</dbReference>
<evidence type="ECO:0000256" key="16">
    <source>
        <dbReference type="ARBA" id="ARBA00064590"/>
    </source>
</evidence>
<dbReference type="GO" id="GO:0009966">
    <property type="term" value="P:regulation of signal transduction"/>
    <property type="evidence" value="ECO:0007669"/>
    <property type="project" value="UniProtKB-ARBA"/>
</dbReference>
<evidence type="ECO:0000313" key="21">
    <source>
        <dbReference type="Proteomes" id="UP000314986"/>
    </source>
</evidence>
<keyword evidence="9" id="KW-0904">Protein phosphatase</keyword>
<reference evidence="20" key="5">
    <citation type="submission" date="2025-09" db="UniProtKB">
        <authorList>
            <consortium name="Ensembl"/>
        </authorList>
    </citation>
    <scope>IDENTIFICATION</scope>
</reference>
<dbReference type="SUPFAM" id="SSF52799">
    <property type="entry name" value="(Phosphotyrosine protein) phosphatases II"/>
    <property type="match status" value="1"/>
</dbReference>
<evidence type="ECO:0000256" key="11">
    <source>
        <dbReference type="ARBA" id="ARBA00023157"/>
    </source>
</evidence>
<keyword evidence="11" id="KW-1015">Disulfide bond</keyword>
<evidence type="ECO:0000256" key="3">
    <source>
        <dbReference type="ARBA" id="ARBA00009580"/>
    </source>
</evidence>
<comment type="similarity">
    <text evidence="3">Belongs to the protein-tyrosine phosphatase family.</text>
</comment>
<evidence type="ECO:0000256" key="14">
    <source>
        <dbReference type="ARBA" id="ARBA00051722"/>
    </source>
</evidence>
<proteinExistence type="inferred from homology"/>
<dbReference type="GO" id="GO:0004725">
    <property type="term" value="F:protein tyrosine phosphatase activity"/>
    <property type="evidence" value="ECO:0007669"/>
    <property type="project" value="UniProtKB-EC"/>
</dbReference>
<comment type="function">
    <text evidence="15">Protein tyrosine phosphatase which stimulates progression from G1 into S phase during mitosis. Enhances cell proliferation, cell motility and invasive activity, and promotes cancer metastasis. May be involved in the progression of cardiac hypertrophy by inhibiting intracellular calcium mobilization in response to angiotensin II.</text>
</comment>
<evidence type="ECO:0000256" key="4">
    <source>
        <dbReference type="ARBA" id="ARBA00013064"/>
    </source>
</evidence>
<sequence>CEWLWESMAGPNYDWQSLLSTKFCEDLSSCVVIHCVYGLAQLVAAVLVALALQESGMKYEDAIKQKCRGVINNEQLSYLETYRPKMRLRFKNPHHHNALLLN</sequence>
<evidence type="ECO:0000256" key="8">
    <source>
        <dbReference type="ARBA" id="ARBA00022801"/>
    </source>
</evidence>
<keyword evidence="6" id="KW-0488">Methylation</keyword>
<keyword evidence="8" id="KW-0378">Hydrolase</keyword>
<protein>
    <recommendedName>
        <fullName evidence="17">Protein tyrosine phosphatase type IVA 3</fullName>
        <ecNumber evidence="4">3.1.3.48</ecNumber>
    </recommendedName>
    <alternativeName>
        <fullName evidence="18">Protein-tyrosine phosphatase 4a3</fullName>
    </alternativeName>
</protein>
<dbReference type="Ensembl" id="ENSCMIT00000009480.1">
    <property type="protein sequence ID" value="ENSCMIP00000009224.1"/>
    <property type="gene ID" value="ENSCMIG00000004904.1"/>
</dbReference>
<dbReference type="InterPro" id="IPR029021">
    <property type="entry name" value="Prot-tyrosine_phosphatase-like"/>
</dbReference>
<keyword evidence="10 19" id="KW-0472">Membrane</keyword>
<evidence type="ECO:0000256" key="15">
    <source>
        <dbReference type="ARBA" id="ARBA00057132"/>
    </source>
</evidence>
<keyword evidence="19" id="KW-0812">Transmembrane</keyword>
<feature type="transmembrane region" description="Helical" evidence="19">
    <location>
        <begin position="31"/>
        <end position="52"/>
    </location>
</feature>